<keyword evidence="1" id="KW-1133">Transmembrane helix</keyword>
<protein>
    <recommendedName>
        <fullName evidence="2">YdbS-like PH domain-containing protein</fullName>
    </recommendedName>
</protein>
<keyword evidence="1" id="KW-0472">Membrane</keyword>
<keyword evidence="4" id="KW-1185">Reference proteome</keyword>
<feature type="transmembrane region" description="Helical" evidence="1">
    <location>
        <begin position="373"/>
        <end position="391"/>
    </location>
</feature>
<name>A0A4P8XUP0_9FIRM</name>
<evidence type="ECO:0000256" key="1">
    <source>
        <dbReference type="SAM" id="Phobius"/>
    </source>
</evidence>
<accession>A0A4P8XUP0</accession>
<dbReference type="KEGG" id="ruj:E5Z56_05025"/>
<dbReference type="AlphaFoldDB" id="A0A4P8XUP0"/>
<evidence type="ECO:0000259" key="2">
    <source>
        <dbReference type="Pfam" id="PF03703"/>
    </source>
</evidence>
<evidence type="ECO:0000313" key="4">
    <source>
        <dbReference type="Proteomes" id="UP000301475"/>
    </source>
</evidence>
<feature type="transmembrane region" description="Helical" evidence="1">
    <location>
        <begin position="346"/>
        <end position="367"/>
    </location>
</feature>
<dbReference type="EMBL" id="CP039381">
    <property type="protein sequence ID" value="QCT06761.1"/>
    <property type="molecule type" value="Genomic_DNA"/>
</dbReference>
<feature type="domain" description="YdbS-like PH" evidence="2">
    <location>
        <begin position="415"/>
        <end position="472"/>
    </location>
</feature>
<feature type="transmembrane region" description="Helical" evidence="1">
    <location>
        <begin position="45"/>
        <end position="66"/>
    </location>
</feature>
<feature type="transmembrane region" description="Helical" evidence="1">
    <location>
        <begin position="12"/>
        <end position="33"/>
    </location>
</feature>
<keyword evidence="1" id="KW-0812">Transmembrane</keyword>
<dbReference type="RefSeq" id="WP_138156820.1">
    <property type="nucleotide sequence ID" value="NZ_CP039381.1"/>
</dbReference>
<organism evidence="3 4">
    <name type="scientific">Ruminococcus bovis</name>
    <dbReference type="NCBI Taxonomy" id="2564099"/>
    <lineage>
        <taxon>Bacteria</taxon>
        <taxon>Bacillati</taxon>
        <taxon>Bacillota</taxon>
        <taxon>Clostridia</taxon>
        <taxon>Eubacteriales</taxon>
        <taxon>Oscillospiraceae</taxon>
        <taxon>Ruminococcus</taxon>
    </lineage>
</organism>
<dbReference type="PANTHER" id="PTHR34473:SF2">
    <property type="entry name" value="UPF0699 TRANSMEMBRANE PROTEIN YDBT"/>
    <property type="match status" value="1"/>
</dbReference>
<evidence type="ECO:0000313" key="3">
    <source>
        <dbReference type="EMBL" id="QCT06761.1"/>
    </source>
</evidence>
<feature type="transmembrane region" description="Helical" evidence="1">
    <location>
        <begin position="207"/>
        <end position="237"/>
    </location>
</feature>
<feature type="domain" description="YdbS-like PH" evidence="2">
    <location>
        <begin position="68"/>
        <end position="125"/>
    </location>
</feature>
<sequence>MKFRNRKLYKKAHFYTILYDLTRLFPLLVVPVLQNFLYKPTTTAAFITNFSISALCVIFLFAYIILEYRSTMYLEKEKSVYTKKGFFFKKRADIPYNCIQSVYVERAFTYRIFRARKVIINTPGSYTAKGDYNLFLSKKNDLALKAEIFGKQDVDLKYKGGFLRIILMAATWSNALTGLLIIAPVLYKTSDIVVDLFKNYFVNKLDISSYIIKIGVPPAVSGLATLLIICWGIAYVYQLSSNAFFSTKIRNNIIHISRGLLNRYEFVTTTDKLNAIQIKQSVLMLLLRLKSAYIQTIGSGAQKGDRSLLIPADREENINKILSKITTLPTEENYKVKPKKTEFMSYLWFPFYCILGTVAAMLILHYLGYFAEIVRFPLFAILGVFVYWLFFRIYSYTKSSITICDKAVQIDYFDRLNITRTYIPYDKIQYVQIRQSPFQVFYKTAHLRVYVYSNKRKFYKIKYLKYNKVLEAVDIIETKMKYKY</sequence>
<dbReference type="Proteomes" id="UP000301475">
    <property type="component" value="Chromosome"/>
</dbReference>
<dbReference type="InterPro" id="IPR005182">
    <property type="entry name" value="YdbS-like_PH"/>
</dbReference>
<dbReference type="PANTHER" id="PTHR34473">
    <property type="entry name" value="UPF0699 TRANSMEMBRANE PROTEIN YDBS"/>
    <property type="match status" value="1"/>
</dbReference>
<dbReference type="OrthoDB" id="1862204at2"/>
<reference evidence="3 4" key="1">
    <citation type="submission" date="2019-04" db="EMBL/GenBank/DDBJ databases">
        <authorList>
            <person name="Embree M."/>
            <person name="Gaffney J.R."/>
        </authorList>
    </citation>
    <scope>NUCLEOTIDE SEQUENCE [LARGE SCALE GENOMIC DNA]</scope>
    <source>
        <strain evidence="3 4">JE7A12</strain>
    </source>
</reference>
<proteinExistence type="predicted"/>
<feature type="domain" description="YdbS-like PH" evidence="2">
    <location>
        <begin position="245"/>
        <end position="323"/>
    </location>
</feature>
<gene>
    <name evidence="3" type="ORF">E5Z56_05025</name>
</gene>
<feature type="transmembrane region" description="Helical" evidence="1">
    <location>
        <begin position="165"/>
        <end position="187"/>
    </location>
</feature>
<dbReference type="Pfam" id="PF03703">
    <property type="entry name" value="bPH_2"/>
    <property type="match status" value="3"/>
</dbReference>